<dbReference type="PROSITE" id="PS51257">
    <property type="entry name" value="PROKAR_LIPOPROTEIN"/>
    <property type="match status" value="1"/>
</dbReference>
<accession>A0A1G4UEJ4</accession>
<feature type="region of interest" description="Disordered" evidence="1">
    <location>
        <begin position="40"/>
        <end position="100"/>
    </location>
</feature>
<keyword evidence="2" id="KW-0732">Signal</keyword>
<reference evidence="4" key="1">
    <citation type="submission" date="2016-10" db="EMBL/GenBank/DDBJ databases">
        <authorList>
            <person name="Varghese N."/>
            <person name="Submissions S."/>
        </authorList>
    </citation>
    <scope>NUCLEOTIDE SEQUENCE [LARGE SCALE GENOMIC DNA]</scope>
    <source>
        <strain evidence="4">CGMCC 1.1761</strain>
    </source>
</reference>
<evidence type="ECO:0000256" key="1">
    <source>
        <dbReference type="SAM" id="MobiDB-lite"/>
    </source>
</evidence>
<dbReference type="Proteomes" id="UP000198889">
    <property type="component" value="Unassembled WGS sequence"/>
</dbReference>
<evidence type="ECO:0000256" key="2">
    <source>
        <dbReference type="SAM" id="SignalP"/>
    </source>
</evidence>
<dbReference type="STRING" id="177413.SAMN05660859_3781"/>
<dbReference type="AlphaFoldDB" id="A0A1G4UEJ4"/>
<evidence type="ECO:0000313" key="3">
    <source>
        <dbReference type="EMBL" id="SCW92066.1"/>
    </source>
</evidence>
<feature type="signal peptide" evidence="2">
    <location>
        <begin position="1"/>
        <end position="30"/>
    </location>
</feature>
<dbReference type="EMBL" id="FMTP01000007">
    <property type="protein sequence ID" value="SCW92066.1"/>
    <property type="molecule type" value="Genomic_DNA"/>
</dbReference>
<proteinExistence type="predicted"/>
<name>A0A1G4UEJ4_9HYPH</name>
<sequence length="100" mass="10582">MRYETFPLRSRLRRALLLLPVLGLTLGAAGCETLDTLNPFNEREKPLPGARQPVFPEGVPGVDYNQAPPQPANSAYNPYQNEPPAAGAASAVSPGAAPAE</sequence>
<dbReference type="RefSeq" id="WP_244517920.1">
    <property type="nucleotide sequence ID" value="NZ_FMTP01000007.1"/>
</dbReference>
<evidence type="ECO:0008006" key="5">
    <source>
        <dbReference type="Google" id="ProtNLM"/>
    </source>
</evidence>
<gene>
    <name evidence="3" type="ORF">SAMN05660859_3781</name>
</gene>
<organism evidence="3 4">
    <name type="scientific">Ancylobacter rudongensis</name>
    <dbReference type="NCBI Taxonomy" id="177413"/>
    <lineage>
        <taxon>Bacteria</taxon>
        <taxon>Pseudomonadati</taxon>
        <taxon>Pseudomonadota</taxon>
        <taxon>Alphaproteobacteria</taxon>
        <taxon>Hyphomicrobiales</taxon>
        <taxon>Xanthobacteraceae</taxon>
        <taxon>Ancylobacter</taxon>
    </lineage>
</organism>
<protein>
    <recommendedName>
        <fullName evidence="5">Beta-barrel assembly machine subunit BamF</fullName>
    </recommendedName>
</protein>
<feature type="chain" id="PRO_5011488704" description="Beta-barrel assembly machine subunit BamF" evidence="2">
    <location>
        <begin position="31"/>
        <end position="100"/>
    </location>
</feature>
<evidence type="ECO:0000313" key="4">
    <source>
        <dbReference type="Proteomes" id="UP000198889"/>
    </source>
</evidence>
<feature type="compositionally biased region" description="Low complexity" evidence="1">
    <location>
        <begin position="83"/>
        <end position="100"/>
    </location>
</feature>
<keyword evidence="4" id="KW-1185">Reference proteome</keyword>